<evidence type="ECO:0000313" key="1">
    <source>
        <dbReference type="EMBL" id="CAI85309.1"/>
    </source>
</evidence>
<evidence type="ECO:0000313" key="2">
    <source>
        <dbReference type="Proteomes" id="UP000006843"/>
    </source>
</evidence>
<proteinExistence type="predicted"/>
<dbReference type="Proteomes" id="UP000006843">
    <property type="component" value="Chromosome I"/>
</dbReference>
<reference evidence="1 2" key="1">
    <citation type="journal article" date="2005" name="Genome Res.">
        <title>Coping with cold: the genome of the versatile marine Antarctica bacterium Pseudoalteromonas haloplanktis TAC125.</title>
        <authorList>
            <person name="Medigue C."/>
            <person name="Krin E."/>
            <person name="Pascal G."/>
            <person name="Barbe V."/>
            <person name="Bernsel A."/>
            <person name="Bertin P."/>
            <person name="Cheung F."/>
            <person name="Cruveiller S."/>
            <person name="Damico S."/>
            <person name="Duilio A."/>
            <person name="Fang G."/>
            <person name="Feller G."/>
            <person name="Mangenot S."/>
            <person name="Marino G."/>
            <person name="Nilsson J."/>
            <person name="Parilli E."/>
            <person name="Rocha E."/>
            <person name="Rouy Z."/>
            <person name="Sekowska A."/>
            <person name="Tutino M.L."/>
            <person name="Vallenet D."/>
            <person name="von Heijne G."/>
            <person name="Danchin A."/>
        </authorList>
    </citation>
    <scope>NUCLEOTIDE SEQUENCE [LARGE SCALE GENOMIC DNA]</scope>
    <source>
        <strain evidence="2">TAC 125</strain>
    </source>
</reference>
<sequence>MYSSPIPILKGQLYKTNLIFASESSNVNIASQLGCVGKLCILLPSLLL</sequence>
<dbReference type="AlphaFoldDB" id="Q3ILR7"/>
<name>Q3ILR7_PSET1</name>
<keyword evidence="2" id="KW-1185">Reference proteome</keyword>
<dbReference type="HOGENOM" id="CLU_3156824_0_0_6"/>
<protein>
    <submittedName>
        <fullName evidence="1">Orphan protein</fullName>
    </submittedName>
</protein>
<dbReference type="EMBL" id="CR954246">
    <property type="protein sequence ID" value="CAI85309.1"/>
    <property type="molecule type" value="Genomic_DNA"/>
</dbReference>
<dbReference type="KEGG" id="pha:PSHAa0206"/>
<accession>Q3ILR7</accession>
<dbReference type="STRING" id="326442.PSHAa0206"/>
<organism evidence="1 2">
    <name type="scientific">Pseudoalteromonas translucida (strain TAC 125)</name>
    <dbReference type="NCBI Taxonomy" id="326442"/>
    <lineage>
        <taxon>Bacteria</taxon>
        <taxon>Pseudomonadati</taxon>
        <taxon>Pseudomonadota</taxon>
        <taxon>Gammaproteobacteria</taxon>
        <taxon>Alteromonadales</taxon>
        <taxon>Pseudoalteromonadaceae</taxon>
        <taxon>Pseudoalteromonas</taxon>
    </lineage>
</organism>
<gene>
    <name evidence="1" type="ordered locus">PSHAa0206</name>
</gene>